<protein>
    <submittedName>
        <fullName evidence="3">RNB domain-containing ribonuclease</fullName>
    </submittedName>
</protein>
<evidence type="ECO:0000256" key="1">
    <source>
        <dbReference type="SAM" id="MobiDB-lite"/>
    </source>
</evidence>
<name>A0ABW2QCI4_9MICO</name>
<dbReference type="PANTHER" id="PTHR23355:SF42">
    <property type="entry name" value="RIBONUCLEASE II, CHLOROPLASTIC_MITOCHONDRIAL"/>
    <property type="match status" value="1"/>
</dbReference>
<dbReference type="InterPro" id="IPR040596">
    <property type="entry name" value="RNase_II_C_S1"/>
</dbReference>
<dbReference type="SUPFAM" id="SSF50249">
    <property type="entry name" value="Nucleic acid-binding proteins"/>
    <property type="match status" value="1"/>
</dbReference>
<dbReference type="InterPro" id="IPR012340">
    <property type="entry name" value="NA-bd_OB-fold"/>
</dbReference>
<evidence type="ECO:0000313" key="4">
    <source>
        <dbReference type="Proteomes" id="UP001596455"/>
    </source>
</evidence>
<feature type="region of interest" description="Disordered" evidence="1">
    <location>
        <begin position="34"/>
        <end position="60"/>
    </location>
</feature>
<dbReference type="Pfam" id="PF00773">
    <property type="entry name" value="RNB"/>
    <property type="match status" value="1"/>
</dbReference>
<gene>
    <name evidence="3" type="ORF">ACFQQL_18800</name>
</gene>
<dbReference type="EMBL" id="JBHTCQ010000005">
    <property type="protein sequence ID" value="MFC7407170.1"/>
    <property type="molecule type" value="Genomic_DNA"/>
</dbReference>
<comment type="caution">
    <text evidence="3">The sequence shown here is derived from an EMBL/GenBank/DDBJ whole genome shotgun (WGS) entry which is preliminary data.</text>
</comment>
<accession>A0ABW2QCI4</accession>
<dbReference type="PANTHER" id="PTHR23355">
    <property type="entry name" value="RIBONUCLEASE"/>
    <property type="match status" value="1"/>
</dbReference>
<dbReference type="Pfam" id="PF18614">
    <property type="entry name" value="RNase_II_C_S1"/>
    <property type="match status" value="1"/>
</dbReference>
<proteinExistence type="predicted"/>
<dbReference type="InterPro" id="IPR001900">
    <property type="entry name" value="RNase_II/R"/>
</dbReference>
<dbReference type="SMART" id="SM00955">
    <property type="entry name" value="RNB"/>
    <property type="match status" value="1"/>
</dbReference>
<feature type="domain" description="RNB" evidence="2">
    <location>
        <begin position="54"/>
        <end position="381"/>
    </location>
</feature>
<evidence type="ECO:0000313" key="3">
    <source>
        <dbReference type="EMBL" id="MFC7407170.1"/>
    </source>
</evidence>
<reference evidence="4" key="1">
    <citation type="journal article" date="2019" name="Int. J. Syst. Evol. Microbiol.">
        <title>The Global Catalogue of Microorganisms (GCM) 10K type strain sequencing project: providing services to taxonomists for standard genome sequencing and annotation.</title>
        <authorList>
            <consortium name="The Broad Institute Genomics Platform"/>
            <consortium name="The Broad Institute Genome Sequencing Center for Infectious Disease"/>
            <person name="Wu L."/>
            <person name="Ma J."/>
        </authorList>
    </citation>
    <scope>NUCLEOTIDE SEQUENCE [LARGE SCALE GENOMIC DNA]</scope>
    <source>
        <strain evidence="4">JCM 1490</strain>
    </source>
</reference>
<dbReference type="Proteomes" id="UP001596455">
    <property type="component" value="Unassembled WGS sequence"/>
</dbReference>
<dbReference type="RefSeq" id="WP_382396697.1">
    <property type="nucleotide sequence ID" value="NZ_JBHTCQ010000005.1"/>
</dbReference>
<evidence type="ECO:0000259" key="2">
    <source>
        <dbReference type="SMART" id="SM00955"/>
    </source>
</evidence>
<feature type="compositionally biased region" description="Low complexity" evidence="1">
    <location>
        <begin position="34"/>
        <end position="47"/>
    </location>
</feature>
<sequence length="492" mass="52608">MPARQLALDTAAPEQVTRALDRLREELEIAPDFPADALAEAEAAASAPPGPPPEADATDLPLVTIDPPGSRDLDQALHLERDGEGYLVRYAIAALATFVTPGGALDRAVHDRGVTVYGPTGSYPLHPAALSAGAASLLPGEDRPAYLWQLRLDGAGELVEASVDLARVRSRAQLTYEQIQGALDGGPDSGLPPSVPADLPSLLRAVGQLRERIERDRGGVSLDIPEQLVEENDHGYVLAYRATLPVEGWNAQISLLTGMAAAQMMLDAGVGVLRTLPAADPRDVERLRRSARALGVDWSRETPYADLLHRLDSGVPAHAAFLNEATLLFRGAGYLVLGGQEHQPEETRHAAIAADYAHVTAPLRRLVDRYGLEICRAHCAGAEVPPWVLEGLDGLPETMATTTRRANAYERGAVDALEALVLQNRVGDTFDGVILEADDGKDGLRHGTVAVAEPAVHGRIEGRDLPVGEPVTVRLVDVDVPERRVRFEPADS</sequence>
<organism evidence="3 4">
    <name type="scientific">Georgenia alba</name>
    <dbReference type="NCBI Taxonomy" id="2233858"/>
    <lineage>
        <taxon>Bacteria</taxon>
        <taxon>Bacillati</taxon>
        <taxon>Actinomycetota</taxon>
        <taxon>Actinomycetes</taxon>
        <taxon>Micrococcales</taxon>
        <taxon>Bogoriellaceae</taxon>
        <taxon>Georgenia</taxon>
    </lineage>
</organism>
<keyword evidence="4" id="KW-1185">Reference proteome</keyword>
<dbReference type="InterPro" id="IPR050180">
    <property type="entry name" value="RNR_Ribonuclease"/>
</dbReference>